<evidence type="ECO:0000256" key="6">
    <source>
        <dbReference type="ARBA" id="ARBA00022857"/>
    </source>
</evidence>
<dbReference type="Pfam" id="PF14748">
    <property type="entry name" value="P5CR_dimer"/>
    <property type="match status" value="1"/>
</dbReference>
<comment type="catalytic activity">
    <reaction evidence="9">
        <text>L-proline + NAD(+) = (S)-1-pyrroline-5-carboxylate + NADH + 2 H(+)</text>
        <dbReference type="Rhea" id="RHEA:14105"/>
        <dbReference type="ChEBI" id="CHEBI:15378"/>
        <dbReference type="ChEBI" id="CHEBI:17388"/>
        <dbReference type="ChEBI" id="CHEBI:57540"/>
        <dbReference type="ChEBI" id="CHEBI:57945"/>
        <dbReference type="ChEBI" id="CHEBI:60039"/>
        <dbReference type="EC" id="1.5.1.2"/>
    </reaction>
</comment>
<dbReference type="PANTHER" id="PTHR11645:SF0">
    <property type="entry name" value="PYRROLINE-5-CARBOXYLATE REDUCTASE 3"/>
    <property type="match status" value="1"/>
</dbReference>
<dbReference type="NCBIfam" id="TIGR00112">
    <property type="entry name" value="proC"/>
    <property type="match status" value="1"/>
</dbReference>
<evidence type="ECO:0000259" key="13">
    <source>
        <dbReference type="Pfam" id="PF03807"/>
    </source>
</evidence>
<sequence length="267" mass="27420">MKKIAIIGAGNMGYAILRGITGGGIFSPSAITVADKSEACRQRAANEGVAVTSESGEAVKDAKLIILAVKPNMFDAVAAEIGANISADAVIVSILAGKTLKTLESAFGEGAKLIRVMPNTPALVGCGMSGICLNASVSDEEIAEVGKIFGSFGVARIVDEDMMDTVTGISGSGPAYAFMFIDGLMKAGVKNGMSESDAKLFAAQTVLGAAQMVLKNDISPEQLKINVCSPGGTTIEAVKVFEENDLYGIIEKAVDACIAKSKKMSIG</sequence>
<comment type="pathway">
    <text evidence="9 12">Amino-acid biosynthesis; L-proline biosynthesis; L-proline from L-glutamate 5-semialdehyde: step 1/1.</text>
</comment>
<feature type="binding site" evidence="11">
    <location>
        <begin position="7"/>
        <end position="12"/>
    </location>
    <ligand>
        <name>NADP(+)</name>
        <dbReference type="ChEBI" id="CHEBI:58349"/>
    </ligand>
</feature>
<dbReference type="PROSITE" id="PS00521">
    <property type="entry name" value="P5CR"/>
    <property type="match status" value="1"/>
</dbReference>
<comment type="caution">
    <text evidence="15">The sequence shown here is derived from an EMBL/GenBank/DDBJ whole genome shotgun (WGS) entry which is preliminary data.</text>
</comment>
<proteinExistence type="inferred from homology"/>
<dbReference type="FunFam" id="1.10.3730.10:FF:000001">
    <property type="entry name" value="Pyrroline-5-carboxylate reductase"/>
    <property type="match status" value="1"/>
</dbReference>
<evidence type="ECO:0000256" key="3">
    <source>
        <dbReference type="ARBA" id="ARBA00022490"/>
    </source>
</evidence>
<comment type="function">
    <text evidence="8 9">Catalyzes the reduction of 1-pyrroline-5-carboxylate (PCA) to L-proline.</text>
</comment>
<comment type="subcellular location">
    <subcellularLocation>
        <location evidence="1 9">Cytoplasm</location>
    </subcellularLocation>
</comment>
<evidence type="ECO:0000256" key="8">
    <source>
        <dbReference type="ARBA" id="ARBA00058118"/>
    </source>
</evidence>
<dbReference type="InterPro" id="IPR008927">
    <property type="entry name" value="6-PGluconate_DH-like_C_sf"/>
</dbReference>
<evidence type="ECO:0000259" key="14">
    <source>
        <dbReference type="Pfam" id="PF14748"/>
    </source>
</evidence>
<dbReference type="GO" id="GO:0004735">
    <property type="term" value="F:pyrroline-5-carboxylate reductase activity"/>
    <property type="evidence" value="ECO:0007669"/>
    <property type="project" value="UniProtKB-UniRule"/>
</dbReference>
<evidence type="ECO:0000256" key="11">
    <source>
        <dbReference type="PIRSR" id="PIRSR000193-1"/>
    </source>
</evidence>
<dbReference type="AlphaFoldDB" id="A0A9D1GSP4"/>
<feature type="domain" description="Pyrroline-5-carboxylate reductase dimerisation" evidence="14">
    <location>
        <begin position="160"/>
        <end position="264"/>
    </location>
</feature>
<dbReference type="PIRSF" id="PIRSF000193">
    <property type="entry name" value="Pyrrol-5-carb_rd"/>
    <property type="match status" value="1"/>
</dbReference>
<evidence type="ECO:0000256" key="4">
    <source>
        <dbReference type="ARBA" id="ARBA00022605"/>
    </source>
</evidence>
<feature type="domain" description="Pyrroline-5-carboxylate reductase catalytic N-terminal" evidence="13">
    <location>
        <begin position="3"/>
        <end position="97"/>
    </location>
</feature>
<keyword evidence="4 9" id="KW-0028">Amino-acid biosynthesis</keyword>
<evidence type="ECO:0000256" key="2">
    <source>
        <dbReference type="ARBA" id="ARBA00005525"/>
    </source>
</evidence>
<gene>
    <name evidence="9 15" type="primary">proC</name>
    <name evidence="15" type="ORF">IAC39_01325</name>
</gene>
<evidence type="ECO:0000256" key="5">
    <source>
        <dbReference type="ARBA" id="ARBA00022650"/>
    </source>
</evidence>
<dbReference type="FunFam" id="3.40.50.720:FF:000190">
    <property type="entry name" value="Pyrroline-5-carboxylate reductase"/>
    <property type="match status" value="1"/>
</dbReference>
<dbReference type="Proteomes" id="UP000824136">
    <property type="component" value="Unassembled WGS sequence"/>
</dbReference>
<dbReference type="HAMAP" id="MF_01925">
    <property type="entry name" value="P5C_reductase"/>
    <property type="match status" value="1"/>
</dbReference>
<dbReference type="EMBL" id="DVLL01000006">
    <property type="protein sequence ID" value="HIT58354.1"/>
    <property type="molecule type" value="Genomic_DNA"/>
</dbReference>
<reference evidence="15" key="1">
    <citation type="submission" date="2020-10" db="EMBL/GenBank/DDBJ databases">
        <authorList>
            <person name="Gilroy R."/>
        </authorList>
    </citation>
    <scope>NUCLEOTIDE SEQUENCE</scope>
    <source>
        <strain evidence="15">CHK33-4379</strain>
    </source>
</reference>
<dbReference type="Pfam" id="PF03807">
    <property type="entry name" value="F420_oxidored"/>
    <property type="match status" value="1"/>
</dbReference>
<feature type="binding site" evidence="11">
    <location>
        <begin position="68"/>
        <end position="71"/>
    </location>
    <ligand>
        <name>NADP(+)</name>
        <dbReference type="ChEBI" id="CHEBI:58349"/>
    </ligand>
</feature>
<dbReference type="InterPro" id="IPR036291">
    <property type="entry name" value="NAD(P)-bd_dom_sf"/>
</dbReference>
<dbReference type="InterPro" id="IPR053790">
    <property type="entry name" value="P5CR-like_CS"/>
</dbReference>
<dbReference type="InterPro" id="IPR000304">
    <property type="entry name" value="Pyrroline-COOH_reductase"/>
</dbReference>
<dbReference type="GO" id="GO:0055129">
    <property type="term" value="P:L-proline biosynthetic process"/>
    <property type="evidence" value="ECO:0007669"/>
    <property type="project" value="UniProtKB-UniRule"/>
</dbReference>
<dbReference type="InterPro" id="IPR029036">
    <property type="entry name" value="P5CR_dimer"/>
</dbReference>
<evidence type="ECO:0000256" key="7">
    <source>
        <dbReference type="ARBA" id="ARBA00023002"/>
    </source>
</evidence>
<keyword evidence="3 9" id="KW-0963">Cytoplasm</keyword>
<reference evidence="15" key="2">
    <citation type="journal article" date="2021" name="PeerJ">
        <title>Extensive microbial diversity within the chicken gut microbiome revealed by metagenomics and culture.</title>
        <authorList>
            <person name="Gilroy R."/>
            <person name="Ravi A."/>
            <person name="Getino M."/>
            <person name="Pursley I."/>
            <person name="Horton D.L."/>
            <person name="Alikhan N.F."/>
            <person name="Baker D."/>
            <person name="Gharbi K."/>
            <person name="Hall N."/>
            <person name="Watson M."/>
            <person name="Adriaenssens E.M."/>
            <person name="Foster-Nyarko E."/>
            <person name="Jarju S."/>
            <person name="Secka A."/>
            <person name="Antonio M."/>
            <person name="Oren A."/>
            <person name="Chaudhuri R.R."/>
            <person name="La Ragione R."/>
            <person name="Hildebrand F."/>
            <person name="Pallen M.J."/>
        </authorList>
    </citation>
    <scope>NUCLEOTIDE SEQUENCE</scope>
    <source>
        <strain evidence="15">CHK33-4379</strain>
    </source>
</reference>
<evidence type="ECO:0000256" key="12">
    <source>
        <dbReference type="RuleBase" id="RU003903"/>
    </source>
</evidence>
<dbReference type="EC" id="1.5.1.2" evidence="9 10"/>
<dbReference type="GO" id="GO:0005737">
    <property type="term" value="C:cytoplasm"/>
    <property type="evidence" value="ECO:0007669"/>
    <property type="project" value="UniProtKB-SubCell"/>
</dbReference>
<evidence type="ECO:0000313" key="16">
    <source>
        <dbReference type="Proteomes" id="UP000824136"/>
    </source>
</evidence>
<protein>
    <recommendedName>
        <fullName evidence="9 10">Pyrroline-5-carboxylate reductase</fullName>
        <shortName evidence="9">P5C reductase</shortName>
        <shortName evidence="9">P5CR</shortName>
        <ecNumber evidence="9 10">1.5.1.2</ecNumber>
    </recommendedName>
    <alternativeName>
        <fullName evidence="9">PCA reductase</fullName>
    </alternativeName>
</protein>
<dbReference type="Gene3D" id="3.40.50.720">
    <property type="entry name" value="NAD(P)-binding Rossmann-like Domain"/>
    <property type="match status" value="1"/>
</dbReference>
<organism evidence="15 16">
    <name type="scientific">Candidatus Faeciplasma pullistercoris</name>
    <dbReference type="NCBI Taxonomy" id="2840800"/>
    <lineage>
        <taxon>Bacteria</taxon>
        <taxon>Bacillati</taxon>
        <taxon>Bacillota</taxon>
        <taxon>Clostridia</taxon>
        <taxon>Eubacteriales</taxon>
        <taxon>Oscillospiraceae</taxon>
        <taxon>Oscillospiraceae incertae sedis</taxon>
        <taxon>Candidatus Faeciplasma</taxon>
    </lineage>
</organism>
<evidence type="ECO:0000256" key="1">
    <source>
        <dbReference type="ARBA" id="ARBA00004496"/>
    </source>
</evidence>
<evidence type="ECO:0000256" key="9">
    <source>
        <dbReference type="HAMAP-Rule" id="MF_01925"/>
    </source>
</evidence>
<keyword evidence="5 9" id="KW-0641">Proline biosynthesis</keyword>
<dbReference type="SUPFAM" id="SSF48179">
    <property type="entry name" value="6-phosphogluconate dehydrogenase C-terminal domain-like"/>
    <property type="match status" value="1"/>
</dbReference>
<name>A0A9D1GSP4_9FIRM</name>
<keyword evidence="7 9" id="KW-0560">Oxidoreductase</keyword>
<dbReference type="SUPFAM" id="SSF51735">
    <property type="entry name" value="NAD(P)-binding Rossmann-fold domains"/>
    <property type="match status" value="1"/>
</dbReference>
<keyword evidence="6 9" id="KW-0521">NADP</keyword>
<comment type="catalytic activity">
    <reaction evidence="9 12">
        <text>L-proline + NADP(+) = (S)-1-pyrroline-5-carboxylate + NADPH + 2 H(+)</text>
        <dbReference type="Rhea" id="RHEA:14109"/>
        <dbReference type="ChEBI" id="CHEBI:15378"/>
        <dbReference type="ChEBI" id="CHEBI:17388"/>
        <dbReference type="ChEBI" id="CHEBI:57783"/>
        <dbReference type="ChEBI" id="CHEBI:58349"/>
        <dbReference type="ChEBI" id="CHEBI:60039"/>
        <dbReference type="EC" id="1.5.1.2"/>
    </reaction>
</comment>
<evidence type="ECO:0000313" key="15">
    <source>
        <dbReference type="EMBL" id="HIT58354.1"/>
    </source>
</evidence>
<dbReference type="PANTHER" id="PTHR11645">
    <property type="entry name" value="PYRROLINE-5-CARBOXYLATE REDUCTASE"/>
    <property type="match status" value="1"/>
</dbReference>
<accession>A0A9D1GSP4</accession>
<comment type="similarity">
    <text evidence="2 9 12">Belongs to the pyrroline-5-carboxylate reductase family.</text>
</comment>
<evidence type="ECO:0000256" key="10">
    <source>
        <dbReference type="NCBIfam" id="TIGR00112"/>
    </source>
</evidence>
<dbReference type="Gene3D" id="1.10.3730.10">
    <property type="entry name" value="ProC C-terminal domain-like"/>
    <property type="match status" value="1"/>
</dbReference>
<dbReference type="InterPro" id="IPR028939">
    <property type="entry name" value="P5C_Rdtase_cat_N"/>
</dbReference>